<feature type="region of interest" description="Disordered" evidence="3">
    <location>
        <begin position="448"/>
        <end position="547"/>
    </location>
</feature>
<feature type="compositionally biased region" description="Basic and acidic residues" evidence="3">
    <location>
        <begin position="335"/>
        <end position="348"/>
    </location>
</feature>
<feature type="compositionally biased region" description="Polar residues" evidence="3">
    <location>
        <begin position="519"/>
        <end position="547"/>
    </location>
</feature>
<feature type="compositionally biased region" description="Polar residues" evidence="3">
    <location>
        <begin position="684"/>
        <end position="703"/>
    </location>
</feature>
<gene>
    <name evidence="4" type="ORF">BP5553_00008</name>
</gene>
<evidence type="ECO:0000313" key="5">
    <source>
        <dbReference type="Proteomes" id="UP000254866"/>
    </source>
</evidence>
<dbReference type="GO" id="GO:0003824">
    <property type="term" value="F:catalytic activity"/>
    <property type="evidence" value="ECO:0007669"/>
    <property type="project" value="InterPro"/>
</dbReference>
<reference evidence="4 5" key="1">
    <citation type="journal article" date="2018" name="IMA Fungus">
        <title>IMA Genome-F 9: Draft genome sequence of Annulohypoxylon stygium, Aspergillus mulundensis, Berkeleyomyces basicola (syn. Thielaviopsis basicola), Ceratocystis smalleyi, two Cercospora beticola strains, Coleophoma cylindrospora, Fusarium fracticaudum, Phialophora cf. hyalina, and Morchella septimelata.</title>
        <authorList>
            <person name="Wingfield B.D."/>
            <person name="Bills G.F."/>
            <person name="Dong Y."/>
            <person name="Huang W."/>
            <person name="Nel W.J."/>
            <person name="Swalarsk-Parry B.S."/>
            <person name="Vaghefi N."/>
            <person name="Wilken P.M."/>
            <person name="An Z."/>
            <person name="de Beer Z.W."/>
            <person name="De Vos L."/>
            <person name="Chen L."/>
            <person name="Duong T.A."/>
            <person name="Gao Y."/>
            <person name="Hammerbacher A."/>
            <person name="Kikkert J.R."/>
            <person name="Li Y."/>
            <person name="Li H."/>
            <person name="Li K."/>
            <person name="Li Q."/>
            <person name="Liu X."/>
            <person name="Ma X."/>
            <person name="Naidoo K."/>
            <person name="Pethybridge S.J."/>
            <person name="Sun J."/>
            <person name="Steenkamp E.T."/>
            <person name="van der Nest M.A."/>
            <person name="van Wyk S."/>
            <person name="Wingfield M.J."/>
            <person name="Xiong C."/>
            <person name="Yue Q."/>
            <person name="Zhang X."/>
        </authorList>
    </citation>
    <scope>NUCLEOTIDE SEQUENCE [LARGE SCALE GENOMIC DNA]</scope>
    <source>
        <strain evidence="4 5">BP 5553</strain>
    </source>
</reference>
<feature type="region of interest" description="Disordered" evidence="3">
    <location>
        <begin position="1203"/>
        <end position="1240"/>
    </location>
</feature>
<sequence>MEVSNGVKPHAAKASSSGIGSNGVGNQRKASKSRQQGGTGQVTPKGGRTGLAAQGKEGLSSDEPAAKKENMKLVKVLPQTPINAKKNKSGMHPKPSGKSQATEDDAFEEYDVDPSQKEFLLELLKVAPKEELIQLVGNTKMKRKRDDDAEDGTLDTKDMALAETVNARNNVDLGHAVAAAASRVGEIVSIMQTQFACEPPTKLTKRKSKKQRIIERDLESPKAKINEAPPKLQEAKVWYKDDNSGAMEVDVVEGLEPVLTFAPDDPGIQKKKKNAILPGGVVQKSEHNQKTLGDVIVPVPAVAMGSTPASQKKSHIQPATGDANINGSGTLSTTEKQKPQKVEKQEKKKPSKGLTTSEYFSPSPVKKQPAKQIASKENATKDKQVQQPQGKKAQRRAQSLVEAGEATKKLASMAGLPKEIVDMLRETNRAIQAANIGGVVKKAVEQNVARNQTKNAQNKAKGEGEKARSLNATEAAKIPEKSNKRAAKRERARQRNHNRLREQPGALGVAIDGGEKVNADSTETSNALTTEKSSATCATNDSEARDSVQSTENKLASSIAAEIALSRTVKGIRKTTASEPTRMDIDPKPASQELKANHSHCLEAHVTYQDNGIVGGPAMPDTTMDDSSGNIDISEDVRSSNAPASQEMVDAHTHSEVVGSIDRNDTLQPNEPRATEGVQHDKQTVGNRSIGNNPLYNSMGNDQTGDELNESPITPTPRRRTSSASQRSAPEAGYFTQNSPKIQRLSKSSPSSQPLPRTPAPKIQQKSILEIILNSPAEEAKPKLEKWLDPSHMSGKKSRAVRRDSNGRFSAKGLVITPTESTKRPSVDASTGSPLKVEGAEADMSVNAFDDRILQADSSATPNRPIFDEESPISKTQNLVEDGGPENGSFIKLEKKVKAKRASKKSPYFTAPVISQPKRATSKAAQGSEDISERTPKSTPTTPKKKGDLKSETPKRRSPGGIVSCIPFPPLSSPHFGLIQEKLAHDPFRLLIAVTFLNRTKGKDAIPVFYELLTKYPTPESLVSAGKEDIVPIIRHLGLQNQRAATYQTYAKFWLEDPPKKGRRYAVRGYPTKESGRDIKNGEILADDDEREAWEIGHMTQGPYAIDSWRIFCRDALRGKAKDWNGEGNTEECFQPEWMRVLPEDKELRAYLRWMWLKEGFEWDPFTGEKEVAGKELMSAAIEGRIAWDDFGGMRIIMEGEDSGSGAGIGEPLNHDVGPMKDDVKGKGELTETEDMDWEI</sequence>
<feature type="region of interest" description="Disordered" evidence="3">
    <location>
        <begin position="624"/>
        <end position="764"/>
    </location>
</feature>
<evidence type="ECO:0000256" key="3">
    <source>
        <dbReference type="SAM" id="MobiDB-lite"/>
    </source>
</evidence>
<organism evidence="4 5">
    <name type="scientific">Venustampulla echinocandica</name>
    <dbReference type="NCBI Taxonomy" id="2656787"/>
    <lineage>
        <taxon>Eukaryota</taxon>
        <taxon>Fungi</taxon>
        <taxon>Dikarya</taxon>
        <taxon>Ascomycota</taxon>
        <taxon>Pezizomycotina</taxon>
        <taxon>Leotiomycetes</taxon>
        <taxon>Helotiales</taxon>
        <taxon>Pleuroascaceae</taxon>
        <taxon>Venustampulla</taxon>
    </lineage>
</organism>
<evidence type="ECO:0008006" key="6">
    <source>
        <dbReference type="Google" id="ProtNLM"/>
    </source>
</evidence>
<evidence type="ECO:0000256" key="1">
    <source>
        <dbReference type="ARBA" id="ARBA00004123"/>
    </source>
</evidence>
<feature type="region of interest" description="Disordered" evidence="3">
    <location>
        <begin position="306"/>
        <end position="400"/>
    </location>
</feature>
<evidence type="ECO:0000313" key="4">
    <source>
        <dbReference type="EMBL" id="RDL40029.1"/>
    </source>
</evidence>
<dbReference type="SUPFAM" id="SSF48150">
    <property type="entry name" value="DNA-glycosylase"/>
    <property type="match status" value="1"/>
</dbReference>
<feature type="compositionally biased region" description="Basic and acidic residues" evidence="3">
    <location>
        <begin position="945"/>
        <end position="955"/>
    </location>
</feature>
<accession>A0A370TWY0</accession>
<comment type="caution">
    <text evidence="4">The sequence shown here is derived from an EMBL/GenBank/DDBJ whole genome shotgun (WGS) entry which is preliminary data.</text>
</comment>
<feature type="region of interest" description="Disordered" evidence="3">
    <location>
        <begin position="857"/>
        <end position="888"/>
    </location>
</feature>
<feature type="compositionally biased region" description="Polar residues" evidence="3">
    <location>
        <begin position="323"/>
        <end position="334"/>
    </location>
</feature>
<feature type="compositionally biased region" description="Basic and acidic residues" evidence="3">
    <location>
        <begin position="1218"/>
        <end position="1230"/>
    </location>
</feature>
<dbReference type="PANTHER" id="PTHR15074:SF0">
    <property type="entry name" value="METHYL-CPG-BINDING DOMAIN PROTEIN 4-LIKE PROTEIN"/>
    <property type="match status" value="1"/>
</dbReference>
<dbReference type="Gene3D" id="1.10.340.30">
    <property type="entry name" value="Hypothetical protein, domain 2"/>
    <property type="match status" value="1"/>
</dbReference>
<dbReference type="AlphaFoldDB" id="A0A370TWY0"/>
<dbReference type="GO" id="GO:0006281">
    <property type="term" value="P:DNA repair"/>
    <property type="evidence" value="ECO:0007669"/>
    <property type="project" value="InterPro"/>
</dbReference>
<dbReference type="EMBL" id="NPIC01000001">
    <property type="protein sequence ID" value="RDL40029.1"/>
    <property type="molecule type" value="Genomic_DNA"/>
</dbReference>
<feature type="compositionally biased region" description="Polar residues" evidence="3">
    <location>
        <begin position="448"/>
        <end position="458"/>
    </location>
</feature>
<dbReference type="OrthoDB" id="10265068at2759"/>
<feature type="compositionally biased region" description="Acidic residues" evidence="3">
    <location>
        <begin position="1231"/>
        <end position="1240"/>
    </location>
</feature>
<protein>
    <recommendedName>
        <fullName evidence="6">HhH-GPD domain-containing protein</fullName>
    </recommendedName>
</protein>
<keyword evidence="5" id="KW-1185">Reference proteome</keyword>
<feature type="compositionally biased region" description="Basic residues" evidence="3">
    <location>
        <begin position="484"/>
        <end position="498"/>
    </location>
</feature>
<dbReference type="GO" id="GO:0003677">
    <property type="term" value="F:DNA binding"/>
    <property type="evidence" value="ECO:0007669"/>
    <property type="project" value="InterPro"/>
</dbReference>
<dbReference type="Proteomes" id="UP000254866">
    <property type="component" value="Unassembled WGS sequence"/>
</dbReference>
<feature type="region of interest" description="Disordered" evidence="3">
    <location>
        <begin position="1"/>
        <end position="110"/>
    </location>
</feature>
<feature type="region of interest" description="Disordered" evidence="3">
    <location>
        <begin position="906"/>
        <end position="964"/>
    </location>
</feature>
<name>A0A370TWY0_9HELO</name>
<dbReference type="GO" id="GO:0005634">
    <property type="term" value="C:nucleus"/>
    <property type="evidence" value="ECO:0007669"/>
    <property type="project" value="UniProtKB-SubCell"/>
</dbReference>
<feature type="region of interest" description="Disordered" evidence="3">
    <location>
        <begin position="789"/>
        <end position="839"/>
    </location>
</feature>
<evidence type="ECO:0000256" key="2">
    <source>
        <dbReference type="ARBA" id="ARBA00023242"/>
    </source>
</evidence>
<dbReference type="InterPro" id="IPR011257">
    <property type="entry name" value="DNA_glycosylase"/>
</dbReference>
<dbReference type="PANTHER" id="PTHR15074">
    <property type="entry name" value="METHYL-CPG-BINDING PROTEIN"/>
    <property type="match status" value="1"/>
</dbReference>
<dbReference type="STRING" id="2656787.A0A370TWY0"/>
<dbReference type="GeneID" id="43592857"/>
<feature type="compositionally biased region" description="Low complexity" evidence="3">
    <location>
        <begin position="743"/>
        <end position="755"/>
    </location>
</feature>
<proteinExistence type="predicted"/>
<comment type="subcellular location">
    <subcellularLocation>
        <location evidence="1">Nucleus</location>
    </subcellularLocation>
</comment>
<keyword evidence="2" id="KW-0539">Nucleus</keyword>
<dbReference type="InterPro" id="IPR045138">
    <property type="entry name" value="MeCP2/MBD4"/>
</dbReference>
<dbReference type="RefSeq" id="XP_031872685.1">
    <property type="nucleotide sequence ID" value="XM_032008631.1"/>
</dbReference>